<accession>A0A383WPL2</accession>
<evidence type="ECO:0000256" key="1">
    <source>
        <dbReference type="ARBA" id="ARBA00023015"/>
    </source>
</evidence>
<dbReference type="InterPro" id="IPR003340">
    <property type="entry name" value="B3_DNA-bd"/>
</dbReference>
<keyword evidence="1" id="KW-0805">Transcription regulation</keyword>
<evidence type="ECO:0000256" key="4">
    <source>
        <dbReference type="ARBA" id="ARBA00023242"/>
    </source>
</evidence>
<dbReference type="GO" id="GO:0003713">
    <property type="term" value="F:transcription coactivator activity"/>
    <property type="evidence" value="ECO:0007669"/>
    <property type="project" value="TreeGrafter"/>
</dbReference>
<evidence type="ECO:0000256" key="2">
    <source>
        <dbReference type="ARBA" id="ARBA00023125"/>
    </source>
</evidence>
<protein>
    <submittedName>
        <fullName evidence="6">Uncharacterized protein</fullName>
    </submittedName>
</protein>
<evidence type="ECO:0000256" key="3">
    <source>
        <dbReference type="ARBA" id="ARBA00023163"/>
    </source>
</evidence>
<evidence type="ECO:0000313" key="7">
    <source>
        <dbReference type="Proteomes" id="UP000256970"/>
    </source>
</evidence>
<dbReference type="InterPro" id="IPR015300">
    <property type="entry name" value="DNA-bd_pseudobarrel_sf"/>
</dbReference>
<organism evidence="6 7">
    <name type="scientific">Tetradesmus obliquus</name>
    <name type="common">Green alga</name>
    <name type="synonym">Acutodesmus obliquus</name>
    <dbReference type="NCBI Taxonomy" id="3088"/>
    <lineage>
        <taxon>Eukaryota</taxon>
        <taxon>Viridiplantae</taxon>
        <taxon>Chlorophyta</taxon>
        <taxon>core chlorophytes</taxon>
        <taxon>Chlorophyceae</taxon>
        <taxon>CS clade</taxon>
        <taxon>Sphaeropleales</taxon>
        <taxon>Scenedesmaceae</taxon>
        <taxon>Tetradesmus</taxon>
    </lineage>
</organism>
<name>A0A383WPL2_TETOB</name>
<dbReference type="Proteomes" id="UP000256970">
    <property type="component" value="Unassembled WGS sequence"/>
</dbReference>
<dbReference type="GO" id="GO:0045944">
    <property type="term" value="P:positive regulation of transcription by RNA polymerase II"/>
    <property type="evidence" value="ECO:0007669"/>
    <property type="project" value="TreeGrafter"/>
</dbReference>
<dbReference type="CDD" id="cd10017">
    <property type="entry name" value="B3_DNA"/>
    <property type="match status" value="1"/>
</dbReference>
<keyword evidence="2" id="KW-0238">DNA-binding</keyword>
<feature type="compositionally biased region" description="Low complexity" evidence="5">
    <location>
        <begin position="793"/>
        <end position="807"/>
    </location>
</feature>
<dbReference type="SUPFAM" id="SSF101936">
    <property type="entry name" value="DNA-binding pseudobarrel domain"/>
    <property type="match status" value="1"/>
</dbReference>
<keyword evidence="3" id="KW-0804">Transcription</keyword>
<dbReference type="PANTHER" id="PTHR46007:SF8">
    <property type="entry name" value="C2H2-TYPE DOMAIN-CONTAINING PROTEIN"/>
    <property type="match status" value="1"/>
</dbReference>
<dbReference type="InterPro" id="IPR051647">
    <property type="entry name" value="Mediator_comp_sub12"/>
</dbReference>
<dbReference type="PANTHER" id="PTHR46007">
    <property type="entry name" value="MEDIATOR OF RNA POLYMERASE II TRANSCRIPTION SUBUNIT 12"/>
    <property type="match status" value="1"/>
</dbReference>
<dbReference type="EMBL" id="FNXT01001366">
    <property type="protein sequence ID" value="SZX79400.1"/>
    <property type="molecule type" value="Genomic_DNA"/>
</dbReference>
<feature type="compositionally biased region" description="Polar residues" evidence="5">
    <location>
        <begin position="773"/>
        <end position="782"/>
    </location>
</feature>
<dbReference type="GO" id="GO:0016592">
    <property type="term" value="C:mediator complex"/>
    <property type="evidence" value="ECO:0007669"/>
    <property type="project" value="TreeGrafter"/>
</dbReference>
<dbReference type="GO" id="GO:0003677">
    <property type="term" value="F:DNA binding"/>
    <property type="evidence" value="ECO:0007669"/>
    <property type="project" value="UniProtKB-KW"/>
</dbReference>
<feature type="compositionally biased region" description="Low complexity" evidence="5">
    <location>
        <begin position="592"/>
        <end position="609"/>
    </location>
</feature>
<feature type="region of interest" description="Disordered" evidence="5">
    <location>
        <begin position="428"/>
        <end position="455"/>
    </location>
</feature>
<feature type="region of interest" description="Disordered" evidence="5">
    <location>
        <begin position="592"/>
        <end position="611"/>
    </location>
</feature>
<dbReference type="AlphaFoldDB" id="A0A383WPL2"/>
<feature type="compositionally biased region" description="Low complexity" evidence="5">
    <location>
        <begin position="428"/>
        <end position="451"/>
    </location>
</feature>
<evidence type="ECO:0000256" key="5">
    <source>
        <dbReference type="SAM" id="MobiDB-lite"/>
    </source>
</evidence>
<reference evidence="6 7" key="1">
    <citation type="submission" date="2016-10" db="EMBL/GenBank/DDBJ databases">
        <authorList>
            <person name="Cai Z."/>
        </authorList>
    </citation>
    <scope>NUCLEOTIDE SEQUENCE [LARGE SCALE GENOMIC DNA]</scope>
</reference>
<proteinExistence type="predicted"/>
<sequence length="971" mass="100523">MDQEFDCAVVYYIKQLSPSDAASSKQIKLPKTEARRFCGDLRHKQRSMVTVLDHRQVSWEFLCTCYGCQYALSRVAVFCNSYQLRAGQYLLFYKDNMQRLRIAVTGSLPAKLQQQLAASRSSGSAQKRQYSQMMLPPAAVPEMAAAAPYSAHGETDSTASPAAATVENVHAAPDGTSWRYSPQEAAGAAAQAATGLAAATAAEAGDSTAVYGQERHTAGRLMQVARQQQQFHCVGSGDDTRPVSDQQLQQQDSSLHCVGLLGSARRLSAGRSSSSSSRGDQYSATVERRAGGGMLPHISHPHTSHPHLANGCGTASLQVQPQPHIVSKSSLSTVGRSALGSCTDELAVLYQPAWQQPPQQQYTAYTSQTEQHAACASAAHPQAAAQDAAGITYGLKTTAATAAVAGTTASPGSHRLVCHEQLMESPPAAAAAAAAANAGHHSRSSSQRSGQTQRLKLKWRAAAAAAAAAGVVELPDAQRHLHGSSHCDQNMPPLAAAAAAARVAGYSQSSSVLPVAVSAGSGGCATPSQCILVQQQQQQQQQQHEQRVVLPDCASCAAADVNLSWLLADAHGLSYTSSPTAAAAGDAAAAKNQCGGSSSGSNSNSSSSSEDIKVDGLLGIDDLRLPGNASVVGQLHVAPAAAAAAAAAATEPPSKRQKAATGKCAVTTPVGTTTANPAAAAASGGSRCSMPPASTAWPEFSILLQQLSAAVTKQQQQQQQQLSAAQSKLPALQRTQEVHSNSSTERMCSTVGSRGGNFVSHCPAVLQQSQKKPMTAAVSYSNGGPLPPPPQPQQQLCGSNSFSSSSSTATAGQLLPLFQAAPKPGTAAQPAGRSPSSVNSAAATLAAAAAATTAAATAGSAPIFSPWPAVAVEHEQQRQQHLQQLLLPLAFPPFSSSRGPVAAAAVPRNSLAPAAAAHQQKVRLQHVAQQMQDRSQWYHQQQQQGGQAQQLSIGTDEWWAVSGLLMLADCS</sequence>
<gene>
    <name evidence="6" type="ORF">BQ4739_LOCUS19679</name>
</gene>
<keyword evidence="7" id="KW-1185">Reference proteome</keyword>
<dbReference type="Gene3D" id="2.40.330.10">
    <property type="entry name" value="DNA-binding pseudobarrel domain"/>
    <property type="match status" value="1"/>
</dbReference>
<evidence type="ECO:0000313" key="6">
    <source>
        <dbReference type="EMBL" id="SZX79400.1"/>
    </source>
</evidence>
<keyword evidence="4" id="KW-0539">Nucleus</keyword>
<feature type="region of interest" description="Disordered" evidence="5">
    <location>
        <begin position="773"/>
        <end position="808"/>
    </location>
</feature>